<evidence type="ECO:0000256" key="1">
    <source>
        <dbReference type="SAM" id="MobiDB-lite"/>
    </source>
</evidence>
<name>A0A086M4V2_TOXGO</name>
<reference evidence="2 3" key="1">
    <citation type="submission" date="2014-05" db="EMBL/GenBank/DDBJ databases">
        <authorList>
            <person name="Sibley D."/>
            <person name="Venepally P."/>
            <person name="Karamycheva S."/>
            <person name="Hadjithomas M."/>
            <person name="Khan A."/>
            <person name="Brunk B."/>
            <person name="Roos D."/>
            <person name="Caler E."/>
            <person name="Lorenzi H."/>
        </authorList>
    </citation>
    <scope>NUCLEOTIDE SEQUENCE [LARGE SCALE GENOMIC DNA]</scope>
    <source>
        <strain evidence="2 3">RUB</strain>
    </source>
</reference>
<feature type="region of interest" description="Disordered" evidence="1">
    <location>
        <begin position="36"/>
        <end position="109"/>
    </location>
</feature>
<proteinExistence type="predicted"/>
<dbReference type="AlphaFoldDB" id="A0A086M4V2"/>
<sequence length="109" mass="11440">MKPPSGLSGASAQGVGAEETSVSLLARLEAESALTPEDLEQLRRGLRRFQGGGDGDVSEESDSLQKRGRHGDGDEEDSVDRGEACEEGRPTENPASAKRSLKAMPGGFL</sequence>
<evidence type="ECO:0000313" key="2">
    <source>
        <dbReference type="EMBL" id="KFG63920.1"/>
    </source>
</evidence>
<feature type="non-terminal residue" evidence="2">
    <location>
        <position position="109"/>
    </location>
</feature>
<dbReference type="Proteomes" id="UP000028834">
    <property type="component" value="Unassembled WGS sequence"/>
</dbReference>
<protein>
    <submittedName>
        <fullName evidence="2">DNA polymerase epsilon subunit B</fullName>
    </submittedName>
</protein>
<feature type="compositionally biased region" description="Basic and acidic residues" evidence="1">
    <location>
        <begin position="79"/>
        <end position="90"/>
    </location>
</feature>
<organism evidence="2 3">
    <name type="scientific">Toxoplasma gondii RUB</name>
    <dbReference type="NCBI Taxonomy" id="935652"/>
    <lineage>
        <taxon>Eukaryota</taxon>
        <taxon>Sar</taxon>
        <taxon>Alveolata</taxon>
        <taxon>Apicomplexa</taxon>
        <taxon>Conoidasida</taxon>
        <taxon>Coccidia</taxon>
        <taxon>Eucoccidiorida</taxon>
        <taxon>Eimeriorina</taxon>
        <taxon>Sarcocystidae</taxon>
        <taxon>Toxoplasma</taxon>
    </lineage>
</organism>
<comment type="caution">
    <text evidence="2">The sequence shown here is derived from an EMBL/GenBank/DDBJ whole genome shotgun (WGS) entry which is preliminary data.</text>
</comment>
<accession>A0A086M4V2</accession>
<gene>
    <name evidence="2" type="ORF">TGRUB_429750</name>
</gene>
<dbReference type="EMBL" id="AFYV02000815">
    <property type="protein sequence ID" value="KFG63920.1"/>
    <property type="molecule type" value="Genomic_DNA"/>
</dbReference>
<dbReference type="VEuPathDB" id="ToxoDB:TGRUB_429750"/>
<evidence type="ECO:0000313" key="3">
    <source>
        <dbReference type="Proteomes" id="UP000028834"/>
    </source>
</evidence>